<dbReference type="PANTHER" id="PTHR10217:SF435">
    <property type="entry name" value="POTASSIUM VOLTAGE-GATED CHANNEL PROTEIN EAG"/>
    <property type="match status" value="1"/>
</dbReference>
<dbReference type="GO" id="GO:0042391">
    <property type="term" value="P:regulation of membrane potential"/>
    <property type="evidence" value="ECO:0007669"/>
    <property type="project" value="TreeGrafter"/>
</dbReference>
<dbReference type="EMBL" id="BDGG01000001">
    <property type="protein sequence ID" value="GAU89489.1"/>
    <property type="molecule type" value="Genomic_DNA"/>
</dbReference>
<evidence type="ECO:0000259" key="2">
    <source>
        <dbReference type="Pfam" id="PF13426"/>
    </source>
</evidence>
<keyword evidence="4" id="KW-1185">Reference proteome</keyword>
<dbReference type="InterPro" id="IPR000014">
    <property type="entry name" value="PAS"/>
</dbReference>
<feature type="domain" description="PAS" evidence="2">
    <location>
        <begin position="22"/>
        <end position="121"/>
    </location>
</feature>
<comment type="caution">
    <text evidence="3">The sequence shown here is derived from an EMBL/GenBank/DDBJ whole genome shotgun (WGS) entry which is preliminary data.</text>
</comment>
<dbReference type="CDD" id="cd00130">
    <property type="entry name" value="PAS"/>
    <property type="match status" value="1"/>
</dbReference>
<sequence>MPLQNSIAEALIRKFEASNRIFLICNTTFPLPRVIYSSERFQGVFGYSRPEVMQGNCNLKVLHGPLTDQQAIADIENGVQTAHELQVDNLALYKKDGTVIRCNVILAPVRNENSVVIMYLLNFEESDPDKTSSSSNGSKKSHEKDHHHHHSKGKH</sequence>
<dbReference type="GO" id="GO:0005886">
    <property type="term" value="C:plasma membrane"/>
    <property type="evidence" value="ECO:0007669"/>
    <property type="project" value="TreeGrafter"/>
</dbReference>
<reference evidence="3 4" key="1">
    <citation type="journal article" date="2016" name="Nat. Commun.">
        <title>Extremotolerant tardigrade genome and improved radiotolerance of human cultured cells by tardigrade-unique protein.</title>
        <authorList>
            <person name="Hashimoto T."/>
            <person name="Horikawa D.D."/>
            <person name="Saito Y."/>
            <person name="Kuwahara H."/>
            <person name="Kozuka-Hata H."/>
            <person name="Shin-I T."/>
            <person name="Minakuchi Y."/>
            <person name="Ohishi K."/>
            <person name="Motoyama A."/>
            <person name="Aizu T."/>
            <person name="Enomoto A."/>
            <person name="Kondo K."/>
            <person name="Tanaka S."/>
            <person name="Hara Y."/>
            <person name="Koshikawa S."/>
            <person name="Sagara H."/>
            <person name="Miura T."/>
            <person name="Yokobori S."/>
            <person name="Miyagawa K."/>
            <person name="Suzuki Y."/>
            <person name="Kubo T."/>
            <person name="Oyama M."/>
            <person name="Kohara Y."/>
            <person name="Fujiyama A."/>
            <person name="Arakawa K."/>
            <person name="Katayama T."/>
            <person name="Toyoda A."/>
            <person name="Kunieda T."/>
        </authorList>
    </citation>
    <scope>NUCLEOTIDE SEQUENCE [LARGE SCALE GENOMIC DNA]</scope>
    <source>
        <strain evidence="3 4">YOKOZUNA-1</strain>
    </source>
</reference>
<protein>
    <recommendedName>
        <fullName evidence="2">PAS domain-containing protein</fullName>
    </recommendedName>
</protein>
<dbReference type="Pfam" id="PF13426">
    <property type="entry name" value="PAS_9"/>
    <property type="match status" value="1"/>
</dbReference>
<dbReference type="Proteomes" id="UP000186922">
    <property type="component" value="Unassembled WGS sequence"/>
</dbReference>
<name>A0A1D1UID8_RAMVA</name>
<evidence type="ECO:0000313" key="3">
    <source>
        <dbReference type="EMBL" id="GAU89489.1"/>
    </source>
</evidence>
<feature type="compositionally biased region" description="Basic residues" evidence="1">
    <location>
        <begin position="139"/>
        <end position="155"/>
    </location>
</feature>
<dbReference type="GO" id="GO:0005249">
    <property type="term" value="F:voltage-gated potassium channel activity"/>
    <property type="evidence" value="ECO:0007669"/>
    <property type="project" value="TreeGrafter"/>
</dbReference>
<dbReference type="NCBIfam" id="TIGR00229">
    <property type="entry name" value="sensory_box"/>
    <property type="match status" value="1"/>
</dbReference>
<feature type="region of interest" description="Disordered" evidence="1">
    <location>
        <begin position="126"/>
        <end position="155"/>
    </location>
</feature>
<dbReference type="PANTHER" id="PTHR10217">
    <property type="entry name" value="VOLTAGE AND LIGAND GATED POTASSIUM CHANNEL"/>
    <property type="match status" value="1"/>
</dbReference>
<dbReference type="STRING" id="947166.A0A1D1UID8"/>
<organism evidence="3 4">
    <name type="scientific">Ramazzottius varieornatus</name>
    <name type="common">Water bear</name>
    <name type="synonym">Tardigrade</name>
    <dbReference type="NCBI Taxonomy" id="947166"/>
    <lineage>
        <taxon>Eukaryota</taxon>
        <taxon>Metazoa</taxon>
        <taxon>Ecdysozoa</taxon>
        <taxon>Tardigrada</taxon>
        <taxon>Eutardigrada</taxon>
        <taxon>Parachela</taxon>
        <taxon>Hypsibioidea</taxon>
        <taxon>Ramazzottiidae</taxon>
        <taxon>Ramazzottius</taxon>
    </lineage>
</organism>
<dbReference type="Gene3D" id="3.30.450.20">
    <property type="entry name" value="PAS domain"/>
    <property type="match status" value="1"/>
</dbReference>
<dbReference type="SUPFAM" id="SSF55785">
    <property type="entry name" value="PYP-like sensor domain (PAS domain)"/>
    <property type="match status" value="1"/>
</dbReference>
<evidence type="ECO:0000313" key="4">
    <source>
        <dbReference type="Proteomes" id="UP000186922"/>
    </source>
</evidence>
<evidence type="ECO:0000256" key="1">
    <source>
        <dbReference type="SAM" id="MobiDB-lite"/>
    </source>
</evidence>
<dbReference type="InterPro" id="IPR035965">
    <property type="entry name" value="PAS-like_dom_sf"/>
</dbReference>
<gene>
    <name evidence="3" type="primary">RvY_02036-1</name>
    <name evidence="3" type="synonym">RvY_02036.1</name>
    <name evidence="3" type="ORF">RvY_02036</name>
</gene>
<accession>A0A1D1UID8</accession>
<dbReference type="InterPro" id="IPR050818">
    <property type="entry name" value="KCNH_animal-type"/>
</dbReference>
<dbReference type="OrthoDB" id="447251at2759"/>
<dbReference type="AlphaFoldDB" id="A0A1D1UID8"/>
<proteinExistence type="predicted"/>